<dbReference type="InterPro" id="IPR017972">
    <property type="entry name" value="Cyt_P450_CS"/>
</dbReference>
<protein>
    <recommendedName>
        <fullName evidence="11">Cytochrome P450</fullName>
    </recommendedName>
</protein>
<dbReference type="GO" id="GO:0004497">
    <property type="term" value="F:monooxygenase activity"/>
    <property type="evidence" value="ECO:0007669"/>
    <property type="project" value="UniProtKB-KW"/>
</dbReference>
<sequence length="564" mass="64093">MPSPFINVPKVIQARTLPLDLTSTYCQVLTMEQSTHIDDPINFDSKFPVRNLATVNLAGPNNLSNVVRLTSALKSTVIYATLIIVLYYGILAIYNIYLHPLRKFPGPKLRAASDWPYVVSLLRGTSPQDMLEMHKRYGRVVRVAPNELTFVSPAAWTEIYGQKRRGQDELVKDKKYYSGMGEPTLLHSNQEQHAHLRKLLAHGFSNSSLQKQEAVIQKYLDILMNTLRHQCQDGQSVLDLKDWVNFFVFDVIAYLTYGQSFNCLESRNVHSWIELVPKLARFMALMQAAQRLPIFIKPLFLLYGISTNLRSNVRTIQAISKEKVDYRLNSRPMVPDFMEKLIDEYKDGRMTMYQLDSNASFLMAAGSETLATVLTHAVFQLLTNPRTLEKLTAEIRTKFTCSAEITMSSVNECKYLLGCVEETMRIQAPSPATHPRYTNATGAVIDGFQVPGNVAVGIPIYAACKSALNFYDAESYIPERWTGEDPLYSHDLREAARVFSLGPRDCLGRNLAYAELKLVIARLVWHFNLEACFDANWSDQKVYMVWEKPPFMVKLVPVQSSWAT</sequence>
<dbReference type="GO" id="GO:0005506">
    <property type="term" value="F:iron ion binding"/>
    <property type="evidence" value="ECO:0007669"/>
    <property type="project" value="InterPro"/>
</dbReference>
<evidence type="ECO:0000256" key="7">
    <source>
        <dbReference type="RuleBase" id="RU000461"/>
    </source>
</evidence>
<dbReference type="Proteomes" id="UP000624244">
    <property type="component" value="Unassembled WGS sequence"/>
</dbReference>
<dbReference type="Pfam" id="PF00067">
    <property type="entry name" value="p450"/>
    <property type="match status" value="1"/>
</dbReference>
<keyword evidence="7" id="KW-0560">Oxidoreductase</keyword>
<comment type="similarity">
    <text evidence="2 7">Belongs to the cytochrome P450 family.</text>
</comment>
<evidence type="ECO:0008006" key="11">
    <source>
        <dbReference type="Google" id="ProtNLM"/>
    </source>
</evidence>
<evidence type="ECO:0000256" key="5">
    <source>
        <dbReference type="ARBA" id="ARBA00023004"/>
    </source>
</evidence>
<dbReference type="EMBL" id="WNKQ01000017">
    <property type="protein sequence ID" value="KAF5845893.1"/>
    <property type="molecule type" value="Genomic_DNA"/>
</dbReference>
<evidence type="ECO:0000313" key="10">
    <source>
        <dbReference type="Proteomes" id="UP000624244"/>
    </source>
</evidence>
<keyword evidence="8" id="KW-1133">Transmembrane helix</keyword>
<dbReference type="CDD" id="cd11058">
    <property type="entry name" value="CYP60B-like"/>
    <property type="match status" value="1"/>
</dbReference>
<comment type="caution">
    <text evidence="9">The sequence shown here is derived from an EMBL/GenBank/DDBJ whole genome shotgun (WGS) entry which is preliminary data.</text>
</comment>
<keyword evidence="5 6" id="KW-0408">Iron</keyword>
<evidence type="ECO:0000256" key="1">
    <source>
        <dbReference type="ARBA" id="ARBA00001971"/>
    </source>
</evidence>
<dbReference type="Gene3D" id="1.10.630.10">
    <property type="entry name" value="Cytochrome P450"/>
    <property type="match status" value="1"/>
</dbReference>
<keyword evidence="4 6" id="KW-0479">Metal-binding</keyword>
<evidence type="ECO:0000256" key="4">
    <source>
        <dbReference type="ARBA" id="ARBA00022723"/>
    </source>
</evidence>
<proteinExistence type="inferred from homology"/>
<keyword evidence="8" id="KW-0812">Transmembrane</keyword>
<dbReference type="SUPFAM" id="SSF48264">
    <property type="entry name" value="Cytochrome P450"/>
    <property type="match status" value="1"/>
</dbReference>
<dbReference type="PROSITE" id="PS00086">
    <property type="entry name" value="CYTOCHROME_P450"/>
    <property type="match status" value="1"/>
</dbReference>
<organism evidence="9 10">
    <name type="scientific">Cochliobolus sativus</name>
    <name type="common">Common root rot and spot blotch fungus</name>
    <name type="synonym">Bipolaris sorokiniana</name>
    <dbReference type="NCBI Taxonomy" id="45130"/>
    <lineage>
        <taxon>Eukaryota</taxon>
        <taxon>Fungi</taxon>
        <taxon>Dikarya</taxon>
        <taxon>Ascomycota</taxon>
        <taxon>Pezizomycotina</taxon>
        <taxon>Dothideomycetes</taxon>
        <taxon>Pleosporomycetidae</taxon>
        <taxon>Pleosporales</taxon>
        <taxon>Pleosporineae</taxon>
        <taxon>Pleosporaceae</taxon>
        <taxon>Bipolaris</taxon>
    </lineage>
</organism>
<dbReference type="InterPro" id="IPR050121">
    <property type="entry name" value="Cytochrome_P450_monoxygenase"/>
</dbReference>
<dbReference type="PRINTS" id="PR00463">
    <property type="entry name" value="EP450I"/>
</dbReference>
<dbReference type="PANTHER" id="PTHR24305">
    <property type="entry name" value="CYTOCHROME P450"/>
    <property type="match status" value="1"/>
</dbReference>
<gene>
    <name evidence="9" type="ORF">GGP41_008360</name>
</gene>
<evidence type="ECO:0000256" key="6">
    <source>
        <dbReference type="PIRSR" id="PIRSR602401-1"/>
    </source>
</evidence>
<dbReference type="GO" id="GO:0020037">
    <property type="term" value="F:heme binding"/>
    <property type="evidence" value="ECO:0007669"/>
    <property type="project" value="InterPro"/>
</dbReference>
<dbReference type="AlphaFoldDB" id="A0A8H5ZDH3"/>
<dbReference type="InterPro" id="IPR036396">
    <property type="entry name" value="Cyt_P450_sf"/>
</dbReference>
<keyword evidence="3 6" id="KW-0349">Heme</keyword>
<dbReference type="PANTHER" id="PTHR24305:SF210">
    <property type="entry name" value="CYTOCHROME P450 MONOOXYGENASE ASQL-RELATED"/>
    <property type="match status" value="1"/>
</dbReference>
<feature type="binding site" description="axial binding residue" evidence="6">
    <location>
        <position position="506"/>
    </location>
    <ligand>
        <name>heme</name>
        <dbReference type="ChEBI" id="CHEBI:30413"/>
    </ligand>
    <ligandPart>
        <name>Fe</name>
        <dbReference type="ChEBI" id="CHEBI:18248"/>
    </ligandPart>
</feature>
<evidence type="ECO:0000313" key="9">
    <source>
        <dbReference type="EMBL" id="KAF5845893.1"/>
    </source>
</evidence>
<dbReference type="GO" id="GO:0016705">
    <property type="term" value="F:oxidoreductase activity, acting on paired donors, with incorporation or reduction of molecular oxygen"/>
    <property type="evidence" value="ECO:0007669"/>
    <property type="project" value="InterPro"/>
</dbReference>
<dbReference type="InterPro" id="IPR001128">
    <property type="entry name" value="Cyt_P450"/>
</dbReference>
<evidence type="ECO:0000256" key="8">
    <source>
        <dbReference type="SAM" id="Phobius"/>
    </source>
</evidence>
<accession>A0A8H5ZDH3</accession>
<feature type="transmembrane region" description="Helical" evidence="8">
    <location>
        <begin position="77"/>
        <end position="98"/>
    </location>
</feature>
<dbReference type="PRINTS" id="PR00385">
    <property type="entry name" value="P450"/>
</dbReference>
<name>A0A8H5ZDH3_COCSA</name>
<keyword evidence="8" id="KW-0472">Membrane</keyword>
<evidence type="ECO:0000256" key="2">
    <source>
        <dbReference type="ARBA" id="ARBA00010617"/>
    </source>
</evidence>
<comment type="cofactor">
    <cofactor evidence="1 6">
        <name>heme</name>
        <dbReference type="ChEBI" id="CHEBI:30413"/>
    </cofactor>
</comment>
<reference evidence="9" key="1">
    <citation type="submission" date="2019-11" db="EMBL/GenBank/DDBJ databases">
        <title>Bipolaris sorokiniana Genome sequencing.</title>
        <authorList>
            <person name="Wang H."/>
        </authorList>
    </citation>
    <scope>NUCLEOTIDE SEQUENCE</scope>
</reference>
<keyword evidence="7" id="KW-0503">Monooxygenase</keyword>
<evidence type="ECO:0000256" key="3">
    <source>
        <dbReference type="ARBA" id="ARBA00022617"/>
    </source>
</evidence>
<dbReference type="InterPro" id="IPR002401">
    <property type="entry name" value="Cyt_P450_E_grp-I"/>
</dbReference>